<dbReference type="PANTHER" id="PTHR42783">
    <property type="entry name" value="GLUTAMATE SYNTHASE [NADPH] SMALL CHAIN"/>
    <property type="match status" value="1"/>
</dbReference>
<evidence type="ECO:0000313" key="7">
    <source>
        <dbReference type="Proteomes" id="UP000824225"/>
    </source>
</evidence>
<dbReference type="InterPro" id="IPR036188">
    <property type="entry name" value="FAD/NAD-bd_sf"/>
</dbReference>
<dbReference type="Gene3D" id="3.50.50.60">
    <property type="entry name" value="FAD/NAD(P)-binding domain"/>
    <property type="match status" value="2"/>
</dbReference>
<keyword evidence="1" id="KW-0479">Metal-binding</keyword>
<dbReference type="EMBL" id="DXAN01000003">
    <property type="protein sequence ID" value="HJA07851.1"/>
    <property type="molecule type" value="Genomic_DNA"/>
</dbReference>
<dbReference type="Proteomes" id="UP000824225">
    <property type="component" value="Unassembled WGS sequence"/>
</dbReference>
<accession>A0A9D2HCX4</accession>
<feature type="domain" description="4Fe-4S ferredoxin-type" evidence="5">
    <location>
        <begin position="503"/>
        <end position="533"/>
    </location>
</feature>
<dbReference type="AlphaFoldDB" id="A0A9D2HCX4"/>
<feature type="compositionally biased region" description="Basic and acidic residues" evidence="4">
    <location>
        <begin position="446"/>
        <end position="455"/>
    </location>
</feature>
<feature type="region of interest" description="Disordered" evidence="4">
    <location>
        <begin position="446"/>
        <end position="481"/>
    </location>
</feature>
<keyword evidence="2" id="KW-0408">Iron</keyword>
<name>A0A9D2HCX4_9BACT</name>
<dbReference type="GO" id="GO:0016491">
    <property type="term" value="F:oxidoreductase activity"/>
    <property type="evidence" value="ECO:0007669"/>
    <property type="project" value="InterPro"/>
</dbReference>
<dbReference type="SUPFAM" id="SSF46548">
    <property type="entry name" value="alpha-helical ferredoxin"/>
    <property type="match status" value="2"/>
</dbReference>
<dbReference type="GO" id="GO:0046872">
    <property type="term" value="F:metal ion binding"/>
    <property type="evidence" value="ECO:0007669"/>
    <property type="project" value="UniProtKB-KW"/>
</dbReference>
<evidence type="ECO:0000256" key="1">
    <source>
        <dbReference type="ARBA" id="ARBA00022723"/>
    </source>
</evidence>
<dbReference type="Gene3D" id="1.10.1060.10">
    <property type="entry name" value="Alpha-helical ferredoxin"/>
    <property type="match status" value="1"/>
</dbReference>
<sequence length="548" mass="58946">MINTIDVAKCTGCGTCYKTCGLDVFRIDTNQNTLSPCMAACPAGTDIRAYNALMQQGKFFEAAQKLKEKNPFPAITGRVCPHGCEKECRRARVDSAVNINAVEQFLGDHDLHDAPEPPSVRHLAEIAVAGSGPAGLSCAWFLARAGYPVTVFEALPEPGGMLRWGIPAYRLPSAVVEAQVNKLKALGVRFMCNVRIGEGGDISLEELKRRGFRAVCLAPGANLGRRADVPGEDLRGVFHGIEFLRAARADRRDAVSSLPDFPRGGAVVVIGGGDVAMDAALSARRMGAARVELFCLEDENSMPAFPHNIADARAEGVLIHAGWGVREVEGKDGRVRGLVLRRCLSVWDDAHAFRPVFDDNETREVGADAVVFAIGQASDLSLFPNLEKASATRLKVDPVTFGTSIWNVFAAGDAVTGPASVIKAIAGGREAAVSIDRLMQGAHLHSDRGESREVAENLPGEGVPTVPRNERNSVPGEGFSETRRGFDAIDALNESMRCMTCGAKARITFRDDCMTCFFCELRCPSGAIDVHPFKERLPYTIESNTGGF</sequence>
<dbReference type="InterPro" id="IPR023753">
    <property type="entry name" value="FAD/NAD-binding_dom"/>
</dbReference>
<protein>
    <submittedName>
        <fullName evidence="6">FAD-dependent oxidoreductase</fullName>
    </submittedName>
</protein>
<keyword evidence="3" id="KW-0411">Iron-sulfur</keyword>
<dbReference type="InterPro" id="IPR009051">
    <property type="entry name" value="Helical_ferredxn"/>
</dbReference>
<evidence type="ECO:0000259" key="5">
    <source>
        <dbReference type="PROSITE" id="PS51379"/>
    </source>
</evidence>
<dbReference type="PANTHER" id="PTHR42783:SF3">
    <property type="entry name" value="GLUTAMATE SYNTHASE [NADPH] SMALL CHAIN-RELATED"/>
    <property type="match status" value="1"/>
</dbReference>
<reference evidence="6" key="1">
    <citation type="journal article" date="2021" name="PeerJ">
        <title>Extensive microbial diversity within the chicken gut microbiome revealed by metagenomics and culture.</title>
        <authorList>
            <person name="Gilroy R."/>
            <person name="Ravi A."/>
            <person name="Getino M."/>
            <person name="Pursley I."/>
            <person name="Horton D.L."/>
            <person name="Alikhan N.F."/>
            <person name="Baker D."/>
            <person name="Gharbi K."/>
            <person name="Hall N."/>
            <person name="Watson M."/>
            <person name="Adriaenssens E.M."/>
            <person name="Foster-Nyarko E."/>
            <person name="Jarju S."/>
            <person name="Secka A."/>
            <person name="Antonio M."/>
            <person name="Oren A."/>
            <person name="Chaudhuri R.R."/>
            <person name="La Ragione R."/>
            <person name="Hildebrand F."/>
            <person name="Pallen M.J."/>
        </authorList>
    </citation>
    <scope>NUCLEOTIDE SEQUENCE</scope>
    <source>
        <strain evidence="6">CHK186-16707</strain>
    </source>
</reference>
<dbReference type="InterPro" id="IPR017896">
    <property type="entry name" value="4Fe4S_Fe-S-bd"/>
</dbReference>
<reference evidence="6" key="2">
    <citation type="submission" date="2021-04" db="EMBL/GenBank/DDBJ databases">
        <authorList>
            <person name="Gilroy R."/>
        </authorList>
    </citation>
    <scope>NUCLEOTIDE SEQUENCE</scope>
    <source>
        <strain evidence="6">CHK186-16707</strain>
    </source>
</reference>
<feature type="domain" description="4Fe-4S ferredoxin-type" evidence="5">
    <location>
        <begin position="1"/>
        <end position="30"/>
    </location>
</feature>
<dbReference type="SUPFAM" id="SSF51971">
    <property type="entry name" value="Nucleotide-binding domain"/>
    <property type="match status" value="1"/>
</dbReference>
<evidence type="ECO:0000256" key="4">
    <source>
        <dbReference type="SAM" id="MobiDB-lite"/>
    </source>
</evidence>
<dbReference type="PRINTS" id="PR00419">
    <property type="entry name" value="ADXRDTASE"/>
</dbReference>
<comment type="caution">
    <text evidence="6">The sequence shown here is derived from an EMBL/GenBank/DDBJ whole genome shotgun (WGS) entry which is preliminary data.</text>
</comment>
<dbReference type="PROSITE" id="PS00198">
    <property type="entry name" value="4FE4S_FER_1"/>
    <property type="match status" value="2"/>
</dbReference>
<dbReference type="Pfam" id="PF14691">
    <property type="entry name" value="Fer4_20"/>
    <property type="match status" value="1"/>
</dbReference>
<organism evidence="6 7">
    <name type="scientific">Candidatus Mailhella merdigallinarum</name>
    <dbReference type="NCBI Taxonomy" id="2838658"/>
    <lineage>
        <taxon>Bacteria</taxon>
        <taxon>Pseudomonadati</taxon>
        <taxon>Thermodesulfobacteriota</taxon>
        <taxon>Desulfovibrionia</taxon>
        <taxon>Desulfovibrionales</taxon>
        <taxon>Desulfovibrionaceae</taxon>
        <taxon>Mailhella</taxon>
    </lineage>
</organism>
<gene>
    <name evidence="6" type="ORF">H9962_01470</name>
</gene>
<evidence type="ECO:0000313" key="6">
    <source>
        <dbReference type="EMBL" id="HJA07851.1"/>
    </source>
</evidence>
<evidence type="ECO:0000256" key="2">
    <source>
        <dbReference type="ARBA" id="ARBA00023004"/>
    </source>
</evidence>
<dbReference type="Pfam" id="PF07992">
    <property type="entry name" value="Pyr_redox_2"/>
    <property type="match status" value="1"/>
</dbReference>
<dbReference type="PROSITE" id="PS51379">
    <property type="entry name" value="4FE4S_FER_2"/>
    <property type="match status" value="2"/>
</dbReference>
<dbReference type="GO" id="GO:0051536">
    <property type="term" value="F:iron-sulfur cluster binding"/>
    <property type="evidence" value="ECO:0007669"/>
    <property type="project" value="UniProtKB-KW"/>
</dbReference>
<evidence type="ECO:0000256" key="3">
    <source>
        <dbReference type="ARBA" id="ARBA00023014"/>
    </source>
</evidence>
<dbReference type="InterPro" id="IPR028261">
    <property type="entry name" value="DPD_II"/>
</dbReference>
<dbReference type="InterPro" id="IPR017900">
    <property type="entry name" value="4Fe4S_Fe_S_CS"/>
</dbReference>
<proteinExistence type="predicted"/>